<evidence type="ECO:0000313" key="17">
    <source>
        <dbReference type="EMBL" id="HJB75315.1"/>
    </source>
</evidence>
<dbReference type="InterPro" id="IPR018044">
    <property type="entry name" value="Peptidase_S11"/>
</dbReference>
<keyword evidence="6" id="KW-0645">Protease</keyword>
<dbReference type="PANTHER" id="PTHR21581">
    <property type="entry name" value="D-ALANYL-D-ALANINE CARBOXYPEPTIDASE"/>
    <property type="match status" value="1"/>
</dbReference>
<comment type="similarity">
    <text evidence="3 15">Belongs to the peptidase S11 family.</text>
</comment>
<evidence type="ECO:0000256" key="13">
    <source>
        <dbReference type="PIRSR" id="PIRSR618044-1"/>
    </source>
</evidence>
<proteinExistence type="inferred from homology"/>
<comment type="pathway">
    <text evidence="2">Cell wall biogenesis; peptidoglycan biosynthesis.</text>
</comment>
<evidence type="ECO:0000256" key="2">
    <source>
        <dbReference type="ARBA" id="ARBA00004752"/>
    </source>
</evidence>
<reference evidence="17" key="1">
    <citation type="journal article" date="2021" name="PeerJ">
        <title>Extensive microbial diversity within the chicken gut microbiome revealed by metagenomics and culture.</title>
        <authorList>
            <person name="Gilroy R."/>
            <person name="Ravi A."/>
            <person name="Getino M."/>
            <person name="Pursley I."/>
            <person name="Horton D.L."/>
            <person name="Alikhan N.F."/>
            <person name="Baker D."/>
            <person name="Gharbi K."/>
            <person name="Hall N."/>
            <person name="Watson M."/>
            <person name="Adriaenssens E.M."/>
            <person name="Foster-Nyarko E."/>
            <person name="Jarju S."/>
            <person name="Secka A."/>
            <person name="Antonio M."/>
            <person name="Oren A."/>
            <person name="Chaudhuri R.R."/>
            <person name="La Ragione R."/>
            <person name="Hildebrand F."/>
            <person name="Pallen M.J."/>
        </authorList>
    </citation>
    <scope>NUCLEOTIDE SEQUENCE</scope>
    <source>
        <strain evidence="17">CHK188-16595</strain>
    </source>
</reference>
<sequence length="371" mass="40119">MALFSPLNCFAAEKENSSNAPFEDLSKSSILMCADTGDILYEKNAYEHLSPASVTKVMSMLLILEAIESGKISLDDEVVTSKNAVAMGGSQIWLEEGEKMTVDELLKAVAVASANDACTALAEHIAGSTTSFVTMMNERAKELGLENTNFENCTGLDDTAVNHYSCAYDIAVMAREVMQHDLIKNYTTIWLDYLRDGETELNNTNKLVNSYSGITGLKTGTTSKAGFCVCATAERDGMNLISVVLGAQTSEGRFNSASNMLDYGFANYQVVAPQVDASQITAVKIKNGIEKSIVPVYDETNKILVKKGSGEVSYEYKIEPSVAAPIAEGDVLGEITIKSGSETIKTIKLYAGKSVGKISFSYIFKEIMFNI</sequence>
<comment type="function">
    <text evidence="1">Removes C-terminal D-alanyl residues from sugar-peptide cell wall precursors.</text>
</comment>
<dbReference type="Proteomes" id="UP000823877">
    <property type="component" value="Unassembled WGS sequence"/>
</dbReference>
<dbReference type="Gene3D" id="2.60.410.10">
    <property type="entry name" value="D-Ala-D-Ala carboxypeptidase, C-terminal domain"/>
    <property type="match status" value="1"/>
</dbReference>
<keyword evidence="10" id="KW-0573">Peptidoglycan synthesis</keyword>
<dbReference type="GO" id="GO:0071555">
    <property type="term" value="P:cell wall organization"/>
    <property type="evidence" value="ECO:0007669"/>
    <property type="project" value="UniProtKB-KW"/>
</dbReference>
<dbReference type="GO" id="GO:0006508">
    <property type="term" value="P:proteolysis"/>
    <property type="evidence" value="ECO:0007669"/>
    <property type="project" value="UniProtKB-KW"/>
</dbReference>
<evidence type="ECO:0000256" key="4">
    <source>
        <dbReference type="ARBA" id="ARBA00012448"/>
    </source>
</evidence>
<evidence type="ECO:0000256" key="11">
    <source>
        <dbReference type="ARBA" id="ARBA00023316"/>
    </source>
</evidence>
<dbReference type="SUPFAM" id="SSF56601">
    <property type="entry name" value="beta-lactamase/transpeptidase-like"/>
    <property type="match status" value="1"/>
</dbReference>
<dbReference type="GO" id="GO:0009252">
    <property type="term" value="P:peptidoglycan biosynthetic process"/>
    <property type="evidence" value="ECO:0007669"/>
    <property type="project" value="UniProtKB-KW"/>
</dbReference>
<dbReference type="SMART" id="SM00936">
    <property type="entry name" value="PBP5_C"/>
    <property type="match status" value="1"/>
</dbReference>
<name>A0A9D2SAB0_9FIRM</name>
<dbReference type="Pfam" id="PF00768">
    <property type="entry name" value="Peptidase_S11"/>
    <property type="match status" value="1"/>
</dbReference>
<comment type="catalytic activity">
    <reaction evidence="12">
        <text>Preferential cleavage: (Ac)2-L-Lys-D-Ala-|-D-Ala. Also transpeptidation of peptidyl-alanyl moieties that are N-acyl substituents of D-alanine.</text>
        <dbReference type="EC" id="3.4.16.4"/>
    </reaction>
</comment>
<dbReference type="GO" id="GO:0009002">
    <property type="term" value="F:serine-type D-Ala-D-Ala carboxypeptidase activity"/>
    <property type="evidence" value="ECO:0007669"/>
    <property type="project" value="UniProtKB-EC"/>
</dbReference>
<keyword evidence="9" id="KW-0133">Cell shape</keyword>
<dbReference type="InterPro" id="IPR037167">
    <property type="entry name" value="Peptidase_S11_C_sf"/>
</dbReference>
<evidence type="ECO:0000313" key="18">
    <source>
        <dbReference type="Proteomes" id="UP000823877"/>
    </source>
</evidence>
<evidence type="ECO:0000256" key="10">
    <source>
        <dbReference type="ARBA" id="ARBA00022984"/>
    </source>
</evidence>
<feature type="domain" description="Peptidase S11 D-Ala-D-Ala carboxypeptidase A C-terminal" evidence="16">
    <location>
        <begin position="265"/>
        <end position="357"/>
    </location>
</feature>
<evidence type="ECO:0000256" key="7">
    <source>
        <dbReference type="ARBA" id="ARBA00022729"/>
    </source>
</evidence>
<evidence type="ECO:0000256" key="14">
    <source>
        <dbReference type="PIRSR" id="PIRSR618044-2"/>
    </source>
</evidence>
<dbReference type="EC" id="3.4.16.4" evidence="4"/>
<feature type="binding site" evidence="14">
    <location>
        <position position="218"/>
    </location>
    <ligand>
        <name>substrate</name>
    </ligand>
</feature>
<dbReference type="Pfam" id="PF07943">
    <property type="entry name" value="PBP5_C"/>
    <property type="match status" value="1"/>
</dbReference>
<organism evidence="17 18">
    <name type="scientific">Candidatus Eubacterium faecale</name>
    <dbReference type="NCBI Taxonomy" id="2838568"/>
    <lineage>
        <taxon>Bacteria</taxon>
        <taxon>Bacillati</taxon>
        <taxon>Bacillota</taxon>
        <taxon>Clostridia</taxon>
        <taxon>Eubacteriales</taxon>
        <taxon>Eubacteriaceae</taxon>
        <taxon>Eubacterium</taxon>
    </lineage>
</organism>
<dbReference type="AlphaFoldDB" id="A0A9D2SAB0"/>
<evidence type="ECO:0000256" key="15">
    <source>
        <dbReference type="RuleBase" id="RU004016"/>
    </source>
</evidence>
<accession>A0A9D2SAB0</accession>
<evidence type="ECO:0000256" key="12">
    <source>
        <dbReference type="ARBA" id="ARBA00034000"/>
    </source>
</evidence>
<dbReference type="EMBL" id="DWXN01000012">
    <property type="protein sequence ID" value="HJB75315.1"/>
    <property type="molecule type" value="Genomic_DNA"/>
</dbReference>
<dbReference type="InterPro" id="IPR012907">
    <property type="entry name" value="Peptidase_S11_C"/>
</dbReference>
<gene>
    <name evidence="17" type="ORF">IAA37_06535</name>
</gene>
<reference evidence="17" key="2">
    <citation type="submission" date="2021-04" db="EMBL/GenBank/DDBJ databases">
        <authorList>
            <person name="Gilroy R."/>
        </authorList>
    </citation>
    <scope>NUCLEOTIDE SEQUENCE</scope>
    <source>
        <strain evidence="17">CHK188-16595</strain>
    </source>
</reference>
<keyword evidence="5 17" id="KW-0121">Carboxypeptidase</keyword>
<evidence type="ECO:0000259" key="16">
    <source>
        <dbReference type="SMART" id="SM00936"/>
    </source>
</evidence>
<evidence type="ECO:0000256" key="9">
    <source>
        <dbReference type="ARBA" id="ARBA00022960"/>
    </source>
</evidence>
<dbReference type="GO" id="GO:0008360">
    <property type="term" value="P:regulation of cell shape"/>
    <property type="evidence" value="ECO:0007669"/>
    <property type="project" value="UniProtKB-KW"/>
</dbReference>
<evidence type="ECO:0000256" key="1">
    <source>
        <dbReference type="ARBA" id="ARBA00003217"/>
    </source>
</evidence>
<evidence type="ECO:0000256" key="3">
    <source>
        <dbReference type="ARBA" id="ARBA00007164"/>
    </source>
</evidence>
<dbReference type="PANTHER" id="PTHR21581:SF6">
    <property type="entry name" value="TRAFFICKING PROTEIN PARTICLE COMPLEX SUBUNIT 12"/>
    <property type="match status" value="1"/>
</dbReference>
<feature type="active site" evidence="13">
    <location>
        <position position="113"/>
    </location>
</feature>
<feature type="active site" description="Acyl-ester intermediate" evidence="13">
    <location>
        <position position="53"/>
    </location>
</feature>
<dbReference type="InterPro" id="IPR001967">
    <property type="entry name" value="Peptidase_S11_N"/>
</dbReference>
<protein>
    <recommendedName>
        <fullName evidence="4">serine-type D-Ala-D-Ala carboxypeptidase</fullName>
        <ecNumber evidence="4">3.4.16.4</ecNumber>
    </recommendedName>
</protein>
<dbReference type="InterPro" id="IPR015956">
    <property type="entry name" value="Peniciliin-bd_prot_C_sf"/>
</dbReference>
<evidence type="ECO:0000256" key="8">
    <source>
        <dbReference type="ARBA" id="ARBA00022801"/>
    </source>
</evidence>
<evidence type="ECO:0000256" key="5">
    <source>
        <dbReference type="ARBA" id="ARBA00022645"/>
    </source>
</evidence>
<evidence type="ECO:0000256" key="6">
    <source>
        <dbReference type="ARBA" id="ARBA00022670"/>
    </source>
</evidence>
<dbReference type="Gene3D" id="3.40.710.10">
    <property type="entry name" value="DD-peptidase/beta-lactamase superfamily"/>
    <property type="match status" value="1"/>
</dbReference>
<dbReference type="PRINTS" id="PR00725">
    <property type="entry name" value="DADACBPTASE1"/>
</dbReference>
<comment type="caution">
    <text evidence="17">The sequence shown here is derived from an EMBL/GenBank/DDBJ whole genome shotgun (WGS) entry which is preliminary data.</text>
</comment>
<keyword evidence="8" id="KW-0378">Hydrolase</keyword>
<keyword evidence="11" id="KW-0961">Cell wall biogenesis/degradation</keyword>
<dbReference type="InterPro" id="IPR012338">
    <property type="entry name" value="Beta-lactam/transpept-like"/>
</dbReference>
<dbReference type="SUPFAM" id="SSF69189">
    <property type="entry name" value="Penicillin-binding protein associated domain"/>
    <property type="match status" value="1"/>
</dbReference>
<keyword evidence="7" id="KW-0732">Signal</keyword>
<feature type="active site" description="Proton acceptor" evidence="13">
    <location>
        <position position="56"/>
    </location>
</feature>